<organism evidence="2 3">
    <name type="scientific">Rotaria magnacalcarata</name>
    <dbReference type="NCBI Taxonomy" id="392030"/>
    <lineage>
        <taxon>Eukaryota</taxon>
        <taxon>Metazoa</taxon>
        <taxon>Spiralia</taxon>
        <taxon>Gnathifera</taxon>
        <taxon>Rotifera</taxon>
        <taxon>Eurotatoria</taxon>
        <taxon>Bdelloidea</taxon>
        <taxon>Philodinida</taxon>
        <taxon>Philodinidae</taxon>
        <taxon>Rotaria</taxon>
    </lineage>
</organism>
<feature type="transmembrane region" description="Helical" evidence="1">
    <location>
        <begin position="61"/>
        <end position="83"/>
    </location>
</feature>
<keyword evidence="1" id="KW-0812">Transmembrane</keyword>
<reference evidence="2" key="1">
    <citation type="submission" date="2021-02" db="EMBL/GenBank/DDBJ databases">
        <authorList>
            <person name="Nowell W R."/>
        </authorList>
    </citation>
    <scope>NUCLEOTIDE SEQUENCE</scope>
</reference>
<dbReference type="EMBL" id="CAJNRF010000119">
    <property type="protein sequence ID" value="CAF1941374.1"/>
    <property type="molecule type" value="Genomic_DNA"/>
</dbReference>
<dbReference type="AlphaFoldDB" id="A0A816LKD3"/>
<keyword evidence="1" id="KW-0472">Membrane</keyword>
<evidence type="ECO:0000256" key="1">
    <source>
        <dbReference type="SAM" id="Phobius"/>
    </source>
</evidence>
<gene>
    <name evidence="2" type="ORF">WKI299_LOCUS1883</name>
</gene>
<evidence type="ECO:0000313" key="2">
    <source>
        <dbReference type="EMBL" id="CAF1941374.1"/>
    </source>
</evidence>
<evidence type="ECO:0000313" key="3">
    <source>
        <dbReference type="Proteomes" id="UP000663856"/>
    </source>
</evidence>
<name>A0A816LKD3_9BILA</name>
<protein>
    <submittedName>
        <fullName evidence="2">Uncharacterized protein</fullName>
    </submittedName>
</protein>
<keyword evidence="1" id="KW-1133">Transmembrane helix</keyword>
<accession>A0A816LKD3</accession>
<sequence>MMDPLAPNTQHRFFSVGSTYDQLTSNTKAETTHGRETNSTFQHIPSIKDQTGSSCNWRKTMVIVCIIFTIILVIAVIIIPIYVVRLIASETATASTTAAISLPSQCSNYTLDTDATRLTSYSATSSACDNSFSPGTRYCSKIYTSGTFFLEVAISQPISCICE</sequence>
<comment type="caution">
    <text evidence="2">The sequence shown here is derived from an EMBL/GenBank/DDBJ whole genome shotgun (WGS) entry which is preliminary data.</text>
</comment>
<proteinExistence type="predicted"/>
<dbReference type="Proteomes" id="UP000663856">
    <property type="component" value="Unassembled WGS sequence"/>
</dbReference>